<dbReference type="PATRIC" id="fig|285.51.peg.1244"/>
<organism evidence="2 3">
    <name type="scientific">Comamonas testosteroni</name>
    <name type="common">Pseudomonas testosteroni</name>
    <dbReference type="NCBI Taxonomy" id="285"/>
    <lineage>
        <taxon>Bacteria</taxon>
        <taxon>Pseudomonadati</taxon>
        <taxon>Pseudomonadota</taxon>
        <taxon>Betaproteobacteria</taxon>
        <taxon>Burkholderiales</taxon>
        <taxon>Comamonadaceae</taxon>
        <taxon>Comamonas</taxon>
    </lineage>
</organism>
<dbReference type="EMBL" id="AWOR01000012">
    <property type="protein sequence ID" value="KGH31594.1"/>
    <property type="molecule type" value="Genomic_DNA"/>
</dbReference>
<proteinExistence type="predicted"/>
<gene>
    <name evidence="2" type="ORF">P353_04720</name>
</gene>
<dbReference type="Proteomes" id="UP000029553">
    <property type="component" value="Unassembled WGS sequence"/>
</dbReference>
<name>A0A096FNW2_COMTE</name>
<evidence type="ECO:0000313" key="3">
    <source>
        <dbReference type="Proteomes" id="UP000029553"/>
    </source>
</evidence>
<evidence type="ECO:0000313" key="2">
    <source>
        <dbReference type="EMBL" id="KGH31594.1"/>
    </source>
</evidence>
<accession>A0A096FNW2</accession>
<feature type="compositionally biased region" description="Polar residues" evidence="1">
    <location>
        <begin position="32"/>
        <end position="41"/>
    </location>
</feature>
<sequence>MGKAQPAAPHQRCGKRMREMGELPQNAAKMQESVNAEGGQS</sequence>
<feature type="region of interest" description="Disordered" evidence="1">
    <location>
        <begin position="1"/>
        <end position="41"/>
    </location>
</feature>
<comment type="caution">
    <text evidence="2">The sequence shown here is derived from an EMBL/GenBank/DDBJ whole genome shotgun (WGS) entry which is preliminary data.</text>
</comment>
<reference evidence="2 3" key="1">
    <citation type="submission" date="2013-09" db="EMBL/GenBank/DDBJ databases">
        <title>High correlation between genotypes and phenotypes of environmental bacteria Comamonas testosteroni strains.</title>
        <authorList>
            <person name="Liu L."/>
            <person name="Zhu W."/>
            <person name="Xia X."/>
            <person name="Xu B."/>
            <person name="Luo M."/>
            <person name="Wang G."/>
        </authorList>
    </citation>
    <scope>NUCLEOTIDE SEQUENCE [LARGE SCALE GENOMIC DNA]</scope>
    <source>
        <strain evidence="2 3">JL40</strain>
    </source>
</reference>
<evidence type="ECO:0000256" key="1">
    <source>
        <dbReference type="SAM" id="MobiDB-lite"/>
    </source>
</evidence>
<dbReference type="AlphaFoldDB" id="A0A096FNW2"/>
<protein>
    <submittedName>
        <fullName evidence="2">Uncharacterized protein</fullName>
    </submittedName>
</protein>